<evidence type="ECO:0000313" key="2">
    <source>
        <dbReference type="EMBL" id="GAA0926927.1"/>
    </source>
</evidence>
<dbReference type="EMBL" id="BAAAID010000013">
    <property type="protein sequence ID" value="GAA0926927.1"/>
    <property type="molecule type" value="Genomic_DNA"/>
</dbReference>
<protein>
    <recommendedName>
        <fullName evidence="4">Transposase</fullName>
    </recommendedName>
</protein>
<evidence type="ECO:0008006" key="4">
    <source>
        <dbReference type="Google" id="ProtNLM"/>
    </source>
</evidence>
<dbReference type="Proteomes" id="UP001500418">
    <property type="component" value="Unassembled WGS sequence"/>
</dbReference>
<accession>A0ABN1PE94</accession>
<keyword evidence="1" id="KW-1133">Transmembrane helix</keyword>
<evidence type="ECO:0000256" key="1">
    <source>
        <dbReference type="SAM" id="Phobius"/>
    </source>
</evidence>
<reference evidence="2 3" key="1">
    <citation type="journal article" date="2019" name="Int. J. Syst. Evol. Microbiol.">
        <title>The Global Catalogue of Microorganisms (GCM) 10K type strain sequencing project: providing services to taxonomists for standard genome sequencing and annotation.</title>
        <authorList>
            <consortium name="The Broad Institute Genomics Platform"/>
            <consortium name="The Broad Institute Genome Sequencing Center for Infectious Disease"/>
            <person name="Wu L."/>
            <person name="Ma J."/>
        </authorList>
    </citation>
    <scope>NUCLEOTIDE SEQUENCE [LARGE SCALE GENOMIC DNA]</scope>
    <source>
        <strain evidence="2 3">JCM 11444</strain>
    </source>
</reference>
<gene>
    <name evidence="2" type="ORF">GCM10009575_026870</name>
</gene>
<keyword evidence="1" id="KW-0812">Transmembrane</keyword>
<keyword evidence="3" id="KW-1185">Reference proteome</keyword>
<keyword evidence="1" id="KW-0472">Membrane</keyword>
<organism evidence="2 3">
    <name type="scientific">Streptomyces rhizosphaericus</name>
    <dbReference type="NCBI Taxonomy" id="114699"/>
    <lineage>
        <taxon>Bacteria</taxon>
        <taxon>Bacillati</taxon>
        <taxon>Actinomycetota</taxon>
        <taxon>Actinomycetes</taxon>
        <taxon>Kitasatosporales</taxon>
        <taxon>Streptomycetaceae</taxon>
        <taxon>Streptomyces</taxon>
        <taxon>Streptomyces violaceusniger group</taxon>
    </lineage>
</organism>
<proteinExistence type="predicted"/>
<comment type="caution">
    <text evidence="2">The sequence shown here is derived from an EMBL/GenBank/DDBJ whole genome shotgun (WGS) entry which is preliminary data.</text>
</comment>
<feature type="transmembrane region" description="Helical" evidence="1">
    <location>
        <begin position="6"/>
        <end position="29"/>
    </location>
</feature>
<name>A0ABN1PE94_9ACTN</name>
<sequence length="78" mass="8523">MLGMPWSEACIGTAVVGLSGARMYIFVVIEHSSRRIRILGATARPTTSWVTQAAKLSHLGIRRHDRLGGILHAYKHAA</sequence>
<evidence type="ECO:0000313" key="3">
    <source>
        <dbReference type="Proteomes" id="UP001500418"/>
    </source>
</evidence>